<dbReference type="Proteomes" id="UP000248840">
    <property type="component" value="Unassembled WGS sequence"/>
</dbReference>
<dbReference type="EMBL" id="QLSZ01000003">
    <property type="protein sequence ID" value="RAR73726.1"/>
    <property type="molecule type" value="Genomic_DNA"/>
</dbReference>
<dbReference type="AlphaFoldDB" id="A0A328YUI6"/>
<proteinExistence type="predicted"/>
<evidence type="ECO:0000313" key="1">
    <source>
        <dbReference type="EMBL" id="RAR73726.1"/>
    </source>
</evidence>
<gene>
    <name evidence="1" type="ORF">CLV55_10345</name>
</gene>
<name>A0A328YUI6_9FLAO</name>
<dbReference type="RefSeq" id="WP_112112530.1">
    <property type="nucleotide sequence ID" value="NZ_QLSZ01000003.1"/>
</dbReference>
<sequence length="118" mass="14085">MEIKIIDNSGVRMNFEFEYRNTTPKLDFNLIIAEIKKSFKTQFQKVVALFPSEEVFFHVNLELTSSHGDHVLGLFDAEHSSPNNFYFRIYEETIKQLIEKKSMQVMIFMNMKIQFYMK</sequence>
<reference evidence="1 2" key="1">
    <citation type="submission" date="2018-06" db="EMBL/GenBank/DDBJ databases">
        <title>Genomic Encyclopedia of Archaeal and Bacterial Type Strains, Phase II (KMG-II): from individual species to whole genera.</title>
        <authorList>
            <person name="Goeker M."/>
        </authorList>
    </citation>
    <scope>NUCLEOTIDE SEQUENCE [LARGE SCALE GENOMIC DNA]</scope>
    <source>
        <strain evidence="1 2">DSM 25663</strain>
    </source>
</reference>
<protein>
    <submittedName>
        <fullName evidence="1">Uncharacterized protein</fullName>
    </submittedName>
</protein>
<organism evidence="1 2">
    <name type="scientific">Flavobacterium aciduliphilum</name>
    <dbReference type="NCBI Taxonomy" id="1101402"/>
    <lineage>
        <taxon>Bacteria</taxon>
        <taxon>Pseudomonadati</taxon>
        <taxon>Bacteroidota</taxon>
        <taxon>Flavobacteriia</taxon>
        <taxon>Flavobacteriales</taxon>
        <taxon>Flavobacteriaceae</taxon>
        <taxon>Flavobacterium</taxon>
    </lineage>
</organism>
<evidence type="ECO:0000313" key="2">
    <source>
        <dbReference type="Proteomes" id="UP000248840"/>
    </source>
</evidence>
<keyword evidence="2" id="KW-1185">Reference proteome</keyword>
<accession>A0A328YUI6</accession>
<comment type="caution">
    <text evidence="1">The sequence shown here is derived from an EMBL/GenBank/DDBJ whole genome shotgun (WGS) entry which is preliminary data.</text>
</comment>